<feature type="chain" id="PRO_5005796872" description="Lipoprotein" evidence="1">
    <location>
        <begin position="24"/>
        <end position="680"/>
    </location>
</feature>
<dbReference type="EMBL" id="CP012622">
    <property type="protein sequence ID" value="ALD66802.1"/>
    <property type="molecule type" value="Genomic_DNA"/>
</dbReference>
<dbReference type="PATRIC" id="fig|362837.3.peg.912"/>
<dbReference type="KEGG" id="scj:SCANT_v1c08960"/>
<proteinExistence type="predicted"/>
<evidence type="ECO:0000313" key="2">
    <source>
        <dbReference type="EMBL" id="ALD66802.1"/>
    </source>
</evidence>
<dbReference type="PROSITE" id="PS51257">
    <property type="entry name" value="PROKAR_LIPOPROTEIN"/>
    <property type="match status" value="1"/>
</dbReference>
<sequence length="680" mass="74989">MKKLLTILATTSMVATSSLSVIACGWTKDKDGNNDNLPNTNFELDKKAIDIYSNEVGYINITNWTILNSKSKPNKFKYSQEGIVQITKTIKEDQLVITPVSQKIGTVKVTVSSEIHSVEITINVKQVEQEENFKLEKTTLDVKTSSTNYIKISNWDALQENSKPDKFVFENQGIATASLDSANKRIKIETSSQVAKNLKLTVVSKDNSHSQDVLINIEASKFNLAQENLIVNIAAGNMVNGLIDSSIAVGKEGFTITDEAIISGFNAMNNSNISKDELEIDREGEGTTEGNNGIGTSVIIRAKENSQVVEGETLLILNQNIDPNEYFANKNLGEIRLFEGAYNKLAEVLNSKDVISLGAIIFEQVGAKNTQLEYIKANFIQNLGEAGKAIMQNAKTTATTFQITNMPTLGGIFKEGINVEFTYKFVPEDRITLFEALPENKKVFVDVDKLMDKSKFAQKAAKEQIYNQLSQNFKTEISLNHFIEFTNIIFDTYEVITPGIISTSIPVDFKFDVLPGSDKLYAHDGAAWNGYINASGLAEVATSGGNLEKYEDNKKFEEKYTAGMGGFTVGGSTSGNFYQGHNIMALNQTLVSPIEFQTVSQGSTINLNFDLENMKEEYNVTVQSSDSNVASVNLIKNESYQYTIELTGKKKTGGFFGSKEPTMSIKVNGFTTYSFKVKVS</sequence>
<protein>
    <recommendedName>
        <fullName evidence="4">Lipoprotein</fullName>
    </recommendedName>
</protein>
<evidence type="ECO:0000256" key="1">
    <source>
        <dbReference type="SAM" id="SignalP"/>
    </source>
</evidence>
<dbReference type="NCBIfam" id="NF038029">
    <property type="entry name" value="LP_plasma"/>
    <property type="match status" value="1"/>
</dbReference>
<organism evidence="2 3">
    <name type="scientific">Spiroplasma cantharicola</name>
    <dbReference type="NCBI Taxonomy" id="362837"/>
    <lineage>
        <taxon>Bacteria</taxon>
        <taxon>Bacillati</taxon>
        <taxon>Mycoplasmatota</taxon>
        <taxon>Mollicutes</taxon>
        <taxon>Entomoplasmatales</taxon>
        <taxon>Spiroplasmataceae</taxon>
        <taxon>Spiroplasma</taxon>
    </lineage>
</organism>
<feature type="signal peptide" evidence="1">
    <location>
        <begin position="1"/>
        <end position="23"/>
    </location>
</feature>
<gene>
    <name evidence="2" type="ORF">SCANT_v1c08960</name>
</gene>
<accession>A0A0M4KD60</accession>
<keyword evidence="3" id="KW-1185">Reference proteome</keyword>
<evidence type="ECO:0000313" key="3">
    <source>
        <dbReference type="Proteomes" id="UP000063919"/>
    </source>
</evidence>
<dbReference type="RefSeq" id="WP_053946550.1">
    <property type="nucleotide sequence ID" value="NZ_CP012622.1"/>
</dbReference>
<dbReference type="STRING" id="362837.SCANT_v1c08960"/>
<name>A0A0M4KD60_9MOLU</name>
<evidence type="ECO:0008006" key="4">
    <source>
        <dbReference type="Google" id="ProtNLM"/>
    </source>
</evidence>
<dbReference type="InterPro" id="IPR054816">
    <property type="entry name" value="Lipoprotein_mollicutes-type_CS"/>
</dbReference>
<reference evidence="2 3" key="1">
    <citation type="journal article" date="2015" name="Genome Announc.">
        <title>Complete Genome Sequence of Spiroplasma cantharicola CC-1T (DSM 21588), a Bacterium Isolated from Soldier Beetle (Cantharis carolinus).</title>
        <authorList>
            <person name="Lo W.S."/>
            <person name="Liu P.Y."/>
            <person name="Kuo C.H."/>
        </authorList>
    </citation>
    <scope>NUCLEOTIDE SEQUENCE [LARGE SCALE GENOMIC DNA]</scope>
    <source>
        <strain evidence="2 3">CC-1</strain>
    </source>
</reference>
<dbReference type="OrthoDB" id="387663at2"/>
<dbReference type="Proteomes" id="UP000063919">
    <property type="component" value="Chromosome"/>
</dbReference>
<dbReference type="AlphaFoldDB" id="A0A0M4KD60"/>
<keyword evidence="1" id="KW-0732">Signal</keyword>